<reference evidence="2" key="2">
    <citation type="submission" date="2025-09" db="UniProtKB">
        <authorList>
            <consortium name="Ensembl"/>
        </authorList>
    </citation>
    <scope>IDENTIFICATION</scope>
</reference>
<evidence type="ECO:0000313" key="3">
    <source>
        <dbReference type="Proteomes" id="UP000261540"/>
    </source>
</evidence>
<proteinExistence type="predicted"/>
<name>A0A3B3RCD1_9TELE</name>
<dbReference type="PANTHER" id="PTHR36290:SF1">
    <property type="entry name" value="RIKEN CDNA D630039A03 GENE"/>
    <property type="match status" value="1"/>
</dbReference>
<evidence type="ECO:0000259" key="1">
    <source>
        <dbReference type="Pfam" id="PF15733"/>
    </source>
</evidence>
<feature type="domain" description="TBC1" evidence="1">
    <location>
        <begin position="45"/>
        <end position="138"/>
    </location>
</feature>
<dbReference type="AlphaFoldDB" id="A0A3B3RCD1"/>
<organism evidence="2 3">
    <name type="scientific">Paramormyrops kingsleyae</name>
    <dbReference type="NCBI Taxonomy" id="1676925"/>
    <lineage>
        <taxon>Eukaryota</taxon>
        <taxon>Metazoa</taxon>
        <taxon>Chordata</taxon>
        <taxon>Craniata</taxon>
        <taxon>Vertebrata</taxon>
        <taxon>Euteleostomi</taxon>
        <taxon>Actinopterygii</taxon>
        <taxon>Neopterygii</taxon>
        <taxon>Teleostei</taxon>
        <taxon>Osteoglossocephala</taxon>
        <taxon>Osteoglossomorpha</taxon>
        <taxon>Osteoglossiformes</taxon>
        <taxon>Mormyridae</taxon>
        <taxon>Paramormyrops</taxon>
    </lineage>
</organism>
<dbReference type="Proteomes" id="UP000261540">
    <property type="component" value="Unplaced"/>
</dbReference>
<dbReference type="Ensembl" id="ENSPKIT00000040510.1">
    <property type="protein sequence ID" value="ENSPKIP00000016028.1"/>
    <property type="gene ID" value="ENSPKIG00000002525.1"/>
</dbReference>
<dbReference type="Pfam" id="PF15733">
    <property type="entry name" value="DUF4682"/>
    <property type="match status" value="1"/>
</dbReference>
<sequence>METTCCCLSVTCLREQVITSWKLNEETADRSPQTEVIAYLTMMDIAVLEKQYNWIKEKQKLQTHVVFFRKGKEICGKSLISVVPISQEVNTSKAFDEQLTVREIQFNLPGDLDCDKTPWHAHLGMHRMTHVQNRTKATGEVRTDHSEYLGKPAPIETHSESVSPETVAEESPAILDVEFSGGEARKEGSRKFSAPAVLSRQLSVAVYQPSMASQSSQYYPFPQRKCPRKSEAARRLGMYSSF</sequence>
<protein>
    <recommendedName>
        <fullName evidence="1">TBC1 domain-containing protein</fullName>
    </recommendedName>
</protein>
<evidence type="ECO:0000313" key="2">
    <source>
        <dbReference type="Ensembl" id="ENSPKIP00000016028.1"/>
    </source>
</evidence>
<reference evidence="2" key="1">
    <citation type="submission" date="2025-08" db="UniProtKB">
        <authorList>
            <consortium name="Ensembl"/>
        </authorList>
    </citation>
    <scope>IDENTIFICATION</scope>
</reference>
<dbReference type="GeneTree" id="ENSGT00940000174963"/>
<dbReference type="PANTHER" id="PTHR36290">
    <property type="entry name" value="RIKEN CDNA D630039A03 GENE"/>
    <property type="match status" value="1"/>
</dbReference>
<keyword evidence="3" id="KW-1185">Reference proteome</keyword>
<accession>A0A3B3RCD1</accession>
<dbReference type="InterPro" id="IPR032738">
    <property type="entry name" value="Tbc1d30_C"/>
</dbReference>